<evidence type="ECO:0000313" key="2">
    <source>
        <dbReference type="Proteomes" id="UP001175271"/>
    </source>
</evidence>
<sequence>MSSLSTPSTPGSISPDSEQRYEWIFVIVFFTSSMIGKFIANRRESIDLQEAHACVIIEEVNNSPSFVRRGHRPAMYAWYFRASRSYTSIGDSSGGLEHFVFVFQHPAWATSIRGIKISCAQSNRLRVNRRLPKGCRPALPHGQLFVINAGQTQNSLDVDLTNDVTNPAYNLTRSETRFGFGTFHYLMNNLHSVVFAPTVAPTTMDPITTPMIRNGVTVSQVFNGNETIFYDSPNQHMNSNQSKYYSHFSRIQVNLCGTLIPTYQYQ</sequence>
<gene>
    <name evidence="1" type="ORF">QR680_015985</name>
</gene>
<organism evidence="1 2">
    <name type="scientific">Steinernema hermaphroditum</name>
    <dbReference type="NCBI Taxonomy" id="289476"/>
    <lineage>
        <taxon>Eukaryota</taxon>
        <taxon>Metazoa</taxon>
        <taxon>Ecdysozoa</taxon>
        <taxon>Nematoda</taxon>
        <taxon>Chromadorea</taxon>
        <taxon>Rhabditida</taxon>
        <taxon>Tylenchina</taxon>
        <taxon>Panagrolaimomorpha</taxon>
        <taxon>Strongyloidoidea</taxon>
        <taxon>Steinernematidae</taxon>
        <taxon>Steinernema</taxon>
    </lineage>
</organism>
<comment type="caution">
    <text evidence="1">The sequence shown here is derived from an EMBL/GenBank/DDBJ whole genome shotgun (WGS) entry which is preliminary data.</text>
</comment>
<keyword evidence="2" id="KW-1185">Reference proteome</keyword>
<dbReference type="AlphaFoldDB" id="A0AA39LLT8"/>
<dbReference type="Proteomes" id="UP001175271">
    <property type="component" value="Unassembled WGS sequence"/>
</dbReference>
<name>A0AA39LLT8_9BILA</name>
<evidence type="ECO:0000313" key="1">
    <source>
        <dbReference type="EMBL" id="KAK0401810.1"/>
    </source>
</evidence>
<proteinExistence type="predicted"/>
<dbReference type="EMBL" id="JAUCMV010000004">
    <property type="protein sequence ID" value="KAK0401810.1"/>
    <property type="molecule type" value="Genomic_DNA"/>
</dbReference>
<protein>
    <submittedName>
        <fullName evidence="1">Uncharacterized protein</fullName>
    </submittedName>
</protein>
<reference evidence="1" key="1">
    <citation type="submission" date="2023-06" db="EMBL/GenBank/DDBJ databases">
        <title>Genomic analysis of the entomopathogenic nematode Steinernema hermaphroditum.</title>
        <authorList>
            <person name="Schwarz E.M."/>
            <person name="Heppert J.K."/>
            <person name="Baniya A."/>
            <person name="Schwartz H.T."/>
            <person name="Tan C.-H."/>
            <person name="Antoshechkin I."/>
            <person name="Sternberg P.W."/>
            <person name="Goodrich-Blair H."/>
            <person name="Dillman A.R."/>
        </authorList>
    </citation>
    <scope>NUCLEOTIDE SEQUENCE</scope>
    <source>
        <strain evidence="1">PS9179</strain>
        <tissue evidence="1">Whole animal</tissue>
    </source>
</reference>
<accession>A0AA39LLT8</accession>